<dbReference type="GO" id="GO:0005886">
    <property type="term" value="C:plasma membrane"/>
    <property type="evidence" value="ECO:0007669"/>
    <property type="project" value="TreeGrafter"/>
</dbReference>
<dbReference type="AlphaFoldDB" id="B4H7W1"/>
<dbReference type="STRING" id="7234.B4H7W1"/>
<reference evidence="3 4" key="1">
    <citation type="journal article" date="2007" name="Nature">
        <title>Evolution of genes and genomes on the Drosophila phylogeny.</title>
        <authorList>
            <consortium name="Drosophila 12 Genomes Consortium"/>
            <person name="Clark A.G."/>
            <person name="Eisen M.B."/>
            <person name="Smith D.R."/>
            <person name="Bergman C.M."/>
            <person name="Oliver B."/>
            <person name="Markow T.A."/>
            <person name="Kaufman T.C."/>
            <person name="Kellis M."/>
            <person name="Gelbart W."/>
            <person name="Iyer V.N."/>
            <person name="Pollard D.A."/>
            <person name="Sackton T.B."/>
            <person name="Larracuente A.M."/>
            <person name="Singh N.D."/>
            <person name="Abad J.P."/>
            <person name="Abt D.N."/>
            <person name="Adryan B."/>
            <person name="Aguade M."/>
            <person name="Akashi H."/>
            <person name="Anderson W.W."/>
            <person name="Aquadro C.F."/>
            <person name="Ardell D.H."/>
            <person name="Arguello R."/>
            <person name="Artieri C.G."/>
            <person name="Barbash D.A."/>
            <person name="Barker D."/>
            <person name="Barsanti P."/>
            <person name="Batterham P."/>
            <person name="Batzoglou S."/>
            <person name="Begun D."/>
            <person name="Bhutkar A."/>
            <person name="Blanco E."/>
            <person name="Bosak S.A."/>
            <person name="Bradley R.K."/>
            <person name="Brand A.D."/>
            <person name="Brent M.R."/>
            <person name="Brooks A.N."/>
            <person name="Brown R.H."/>
            <person name="Butlin R.K."/>
            <person name="Caggese C."/>
            <person name="Calvi B.R."/>
            <person name="Bernardo de Carvalho A."/>
            <person name="Caspi A."/>
            <person name="Castrezana S."/>
            <person name="Celniker S.E."/>
            <person name="Chang J.L."/>
            <person name="Chapple C."/>
            <person name="Chatterji S."/>
            <person name="Chinwalla A."/>
            <person name="Civetta A."/>
            <person name="Clifton S.W."/>
            <person name="Comeron J.M."/>
            <person name="Costello J.C."/>
            <person name="Coyne J.A."/>
            <person name="Daub J."/>
            <person name="David R.G."/>
            <person name="Delcher A.L."/>
            <person name="Delehaunty K."/>
            <person name="Do C.B."/>
            <person name="Ebling H."/>
            <person name="Edwards K."/>
            <person name="Eickbush T."/>
            <person name="Evans J.D."/>
            <person name="Filipski A."/>
            <person name="Findeiss S."/>
            <person name="Freyhult E."/>
            <person name="Fulton L."/>
            <person name="Fulton R."/>
            <person name="Garcia A.C."/>
            <person name="Gardiner A."/>
            <person name="Garfield D.A."/>
            <person name="Garvin B.E."/>
            <person name="Gibson G."/>
            <person name="Gilbert D."/>
            <person name="Gnerre S."/>
            <person name="Godfrey J."/>
            <person name="Good R."/>
            <person name="Gotea V."/>
            <person name="Gravely B."/>
            <person name="Greenberg A.J."/>
            <person name="Griffiths-Jones S."/>
            <person name="Gross S."/>
            <person name="Guigo R."/>
            <person name="Gustafson E.A."/>
            <person name="Haerty W."/>
            <person name="Hahn M.W."/>
            <person name="Halligan D.L."/>
            <person name="Halpern A.L."/>
            <person name="Halter G.M."/>
            <person name="Han M.V."/>
            <person name="Heger A."/>
            <person name="Hillier L."/>
            <person name="Hinrichs A.S."/>
            <person name="Holmes I."/>
            <person name="Hoskins R.A."/>
            <person name="Hubisz M.J."/>
            <person name="Hultmark D."/>
            <person name="Huntley M.A."/>
            <person name="Jaffe D.B."/>
            <person name="Jagadeeshan S."/>
            <person name="Jeck W.R."/>
            <person name="Johnson J."/>
            <person name="Jones C.D."/>
            <person name="Jordan W.C."/>
            <person name="Karpen G.H."/>
            <person name="Kataoka E."/>
            <person name="Keightley P.D."/>
            <person name="Kheradpour P."/>
            <person name="Kirkness E.F."/>
            <person name="Koerich L.B."/>
            <person name="Kristiansen K."/>
            <person name="Kudrna D."/>
            <person name="Kulathinal R.J."/>
            <person name="Kumar S."/>
            <person name="Kwok R."/>
            <person name="Lander E."/>
            <person name="Langley C.H."/>
            <person name="Lapoint R."/>
            <person name="Lazzaro B.P."/>
            <person name="Lee S.J."/>
            <person name="Levesque L."/>
            <person name="Li R."/>
            <person name="Lin C.F."/>
            <person name="Lin M.F."/>
            <person name="Lindblad-Toh K."/>
            <person name="Llopart A."/>
            <person name="Long M."/>
            <person name="Low L."/>
            <person name="Lozovsky E."/>
            <person name="Lu J."/>
            <person name="Luo M."/>
            <person name="Machado C.A."/>
            <person name="Makalowski W."/>
            <person name="Marzo M."/>
            <person name="Matsuda M."/>
            <person name="Matzkin L."/>
            <person name="McAllister B."/>
            <person name="McBride C.S."/>
            <person name="McKernan B."/>
            <person name="McKernan K."/>
            <person name="Mendez-Lago M."/>
            <person name="Minx P."/>
            <person name="Mollenhauer M.U."/>
            <person name="Montooth K."/>
            <person name="Mount S.M."/>
            <person name="Mu X."/>
            <person name="Myers E."/>
            <person name="Negre B."/>
            <person name="Newfeld S."/>
            <person name="Nielsen R."/>
            <person name="Noor M.A."/>
            <person name="O'Grady P."/>
            <person name="Pachter L."/>
            <person name="Papaceit M."/>
            <person name="Parisi M.J."/>
            <person name="Parisi M."/>
            <person name="Parts L."/>
            <person name="Pedersen J.S."/>
            <person name="Pesole G."/>
            <person name="Phillippy A.M."/>
            <person name="Ponting C.P."/>
            <person name="Pop M."/>
            <person name="Porcelli D."/>
            <person name="Powell J.R."/>
            <person name="Prohaska S."/>
            <person name="Pruitt K."/>
            <person name="Puig M."/>
            <person name="Quesneville H."/>
            <person name="Ram K.R."/>
            <person name="Rand D."/>
            <person name="Rasmussen M.D."/>
            <person name="Reed L.K."/>
            <person name="Reenan R."/>
            <person name="Reily A."/>
            <person name="Remington K.A."/>
            <person name="Rieger T.T."/>
            <person name="Ritchie M.G."/>
            <person name="Robin C."/>
            <person name="Rogers Y.H."/>
            <person name="Rohde C."/>
            <person name="Rozas J."/>
            <person name="Rubenfield M.J."/>
            <person name="Ruiz A."/>
            <person name="Russo S."/>
            <person name="Salzberg S.L."/>
            <person name="Sanchez-Gracia A."/>
            <person name="Saranga D.J."/>
            <person name="Sato H."/>
            <person name="Schaeffer S.W."/>
            <person name="Schatz M.C."/>
            <person name="Schlenke T."/>
            <person name="Schwartz R."/>
            <person name="Segarra C."/>
            <person name="Singh R.S."/>
            <person name="Sirot L."/>
            <person name="Sirota M."/>
            <person name="Sisneros N.B."/>
            <person name="Smith C.D."/>
            <person name="Smith T.F."/>
            <person name="Spieth J."/>
            <person name="Stage D.E."/>
            <person name="Stark A."/>
            <person name="Stephan W."/>
            <person name="Strausberg R.L."/>
            <person name="Strempel S."/>
            <person name="Sturgill D."/>
            <person name="Sutton G."/>
            <person name="Sutton G.G."/>
            <person name="Tao W."/>
            <person name="Teichmann S."/>
            <person name="Tobari Y.N."/>
            <person name="Tomimura Y."/>
            <person name="Tsolas J.M."/>
            <person name="Valente V.L."/>
            <person name="Venter E."/>
            <person name="Venter J.C."/>
            <person name="Vicario S."/>
            <person name="Vieira F.G."/>
            <person name="Vilella A.J."/>
            <person name="Villasante A."/>
            <person name="Walenz B."/>
            <person name="Wang J."/>
            <person name="Wasserman M."/>
            <person name="Watts T."/>
            <person name="Wilson D."/>
            <person name="Wilson R.K."/>
            <person name="Wing R.A."/>
            <person name="Wolfner M.F."/>
            <person name="Wong A."/>
            <person name="Wong G.K."/>
            <person name="Wu C.I."/>
            <person name="Wu G."/>
            <person name="Yamamoto D."/>
            <person name="Yang H.P."/>
            <person name="Yang S.P."/>
            <person name="Yorke J.A."/>
            <person name="Yoshida K."/>
            <person name="Zdobnov E."/>
            <person name="Zhang P."/>
            <person name="Zhang Y."/>
            <person name="Zimin A.V."/>
            <person name="Baldwin J."/>
            <person name="Abdouelleil A."/>
            <person name="Abdulkadir J."/>
            <person name="Abebe A."/>
            <person name="Abera B."/>
            <person name="Abreu J."/>
            <person name="Acer S.C."/>
            <person name="Aftuck L."/>
            <person name="Alexander A."/>
            <person name="An P."/>
            <person name="Anderson E."/>
            <person name="Anderson S."/>
            <person name="Arachi H."/>
            <person name="Azer M."/>
            <person name="Bachantsang P."/>
            <person name="Barry A."/>
            <person name="Bayul T."/>
            <person name="Berlin A."/>
            <person name="Bessette D."/>
            <person name="Bloom T."/>
            <person name="Blye J."/>
            <person name="Boguslavskiy L."/>
            <person name="Bonnet C."/>
            <person name="Boukhgalter B."/>
            <person name="Bourzgui I."/>
            <person name="Brown A."/>
            <person name="Cahill P."/>
            <person name="Channer S."/>
            <person name="Cheshatsang Y."/>
            <person name="Chuda L."/>
            <person name="Citroen M."/>
            <person name="Collymore A."/>
            <person name="Cooke P."/>
            <person name="Costello M."/>
            <person name="D'Aco K."/>
            <person name="Daza R."/>
            <person name="De Haan G."/>
            <person name="DeGray S."/>
            <person name="DeMaso C."/>
            <person name="Dhargay N."/>
            <person name="Dooley K."/>
            <person name="Dooley E."/>
            <person name="Doricent M."/>
            <person name="Dorje P."/>
            <person name="Dorjee K."/>
            <person name="Dupes A."/>
            <person name="Elong R."/>
            <person name="Falk J."/>
            <person name="Farina A."/>
            <person name="Faro S."/>
            <person name="Ferguson D."/>
            <person name="Fisher S."/>
            <person name="Foley C.D."/>
            <person name="Franke A."/>
            <person name="Friedrich D."/>
            <person name="Gadbois L."/>
            <person name="Gearin G."/>
            <person name="Gearin C.R."/>
            <person name="Giannoukos G."/>
            <person name="Goode T."/>
            <person name="Graham J."/>
            <person name="Grandbois E."/>
            <person name="Grewal S."/>
            <person name="Gyaltsen K."/>
            <person name="Hafez N."/>
            <person name="Hagos B."/>
            <person name="Hall J."/>
            <person name="Henson C."/>
            <person name="Hollinger A."/>
            <person name="Honan T."/>
            <person name="Huard M.D."/>
            <person name="Hughes L."/>
            <person name="Hurhula B."/>
            <person name="Husby M.E."/>
            <person name="Kamat A."/>
            <person name="Kanga B."/>
            <person name="Kashin S."/>
            <person name="Khazanovich D."/>
            <person name="Kisner P."/>
            <person name="Lance K."/>
            <person name="Lara M."/>
            <person name="Lee W."/>
            <person name="Lennon N."/>
            <person name="Letendre F."/>
            <person name="LeVine R."/>
            <person name="Lipovsky A."/>
            <person name="Liu X."/>
            <person name="Liu J."/>
            <person name="Liu S."/>
            <person name="Lokyitsang T."/>
            <person name="Lokyitsang Y."/>
            <person name="Lubonja R."/>
            <person name="Lui A."/>
            <person name="MacDonald P."/>
            <person name="Magnisalis V."/>
            <person name="Maru K."/>
            <person name="Matthews C."/>
            <person name="McCusker W."/>
            <person name="McDonough S."/>
            <person name="Mehta T."/>
            <person name="Meldrim J."/>
            <person name="Meneus L."/>
            <person name="Mihai O."/>
            <person name="Mihalev A."/>
            <person name="Mihova T."/>
            <person name="Mittelman R."/>
            <person name="Mlenga V."/>
            <person name="Montmayeur A."/>
            <person name="Mulrain L."/>
            <person name="Navidi A."/>
            <person name="Naylor J."/>
            <person name="Negash T."/>
            <person name="Nguyen T."/>
            <person name="Nguyen N."/>
            <person name="Nicol R."/>
            <person name="Norbu C."/>
            <person name="Norbu N."/>
            <person name="Novod N."/>
            <person name="O'Neill B."/>
            <person name="Osman S."/>
            <person name="Markiewicz E."/>
            <person name="Oyono O.L."/>
            <person name="Patti C."/>
            <person name="Phunkhang P."/>
            <person name="Pierre F."/>
            <person name="Priest M."/>
            <person name="Raghuraman S."/>
            <person name="Rege F."/>
            <person name="Reyes R."/>
            <person name="Rise C."/>
            <person name="Rogov P."/>
            <person name="Ross K."/>
            <person name="Ryan E."/>
            <person name="Settipalli S."/>
            <person name="Shea T."/>
            <person name="Sherpa N."/>
            <person name="Shi L."/>
            <person name="Shih D."/>
            <person name="Sparrow T."/>
            <person name="Spaulding J."/>
            <person name="Stalker J."/>
            <person name="Stange-Thomann N."/>
            <person name="Stavropoulos S."/>
            <person name="Stone C."/>
            <person name="Strader C."/>
            <person name="Tesfaye S."/>
            <person name="Thomson T."/>
            <person name="Thoulutsang Y."/>
            <person name="Thoulutsang D."/>
            <person name="Topham K."/>
            <person name="Topping I."/>
            <person name="Tsamla T."/>
            <person name="Vassiliev H."/>
            <person name="Vo A."/>
            <person name="Wangchuk T."/>
            <person name="Wangdi T."/>
            <person name="Weiand M."/>
            <person name="Wilkinson J."/>
            <person name="Wilson A."/>
            <person name="Yadav S."/>
            <person name="Young G."/>
            <person name="Yu Q."/>
            <person name="Zembek L."/>
            <person name="Zhong D."/>
            <person name="Zimmer A."/>
            <person name="Zwirko Z."/>
            <person name="Jaffe D.B."/>
            <person name="Alvarez P."/>
            <person name="Brockman W."/>
            <person name="Butler J."/>
            <person name="Chin C."/>
            <person name="Gnerre S."/>
            <person name="Grabherr M."/>
            <person name="Kleber M."/>
            <person name="Mauceli E."/>
            <person name="MacCallum I."/>
        </authorList>
    </citation>
    <scope>NUCLEOTIDE SEQUENCE [LARGE SCALE GENOMIC DNA]</scope>
    <source>
        <strain evidence="4">MSH-3 / Tucson 14011-0111.49</strain>
    </source>
</reference>
<dbReference type="HOGENOM" id="CLU_1733391_0_0_1"/>
<evidence type="ECO:0000313" key="3">
    <source>
        <dbReference type="EMBL" id="EDW34751.1"/>
    </source>
</evidence>
<dbReference type="InterPro" id="IPR031578">
    <property type="entry name" value="TipE"/>
</dbReference>
<dbReference type="Proteomes" id="UP000008744">
    <property type="component" value="Unassembled WGS sequence"/>
</dbReference>
<dbReference type="Pfam" id="PF16972">
    <property type="entry name" value="TipE"/>
    <property type="match status" value="1"/>
</dbReference>
<dbReference type="PANTHER" id="PTHR12335:SF5">
    <property type="entry name" value="IP20336P"/>
    <property type="match status" value="1"/>
</dbReference>
<gene>
    <name evidence="3" type="primary">Dper\GL12733</name>
    <name evidence="3" type="ORF">Dper_GL12733</name>
</gene>
<evidence type="ECO:0000256" key="1">
    <source>
        <dbReference type="SAM" id="MobiDB-lite"/>
    </source>
</evidence>
<name>B4H7W1_DROPE</name>
<feature type="compositionally biased region" description="Low complexity" evidence="1">
    <location>
        <begin position="1"/>
        <end position="48"/>
    </location>
</feature>
<dbReference type="PhylomeDB" id="B4H7W1"/>
<keyword evidence="4" id="KW-1185">Reference proteome</keyword>
<dbReference type="eggNOG" id="ENOG502QU9B">
    <property type="taxonomic scope" value="Eukaryota"/>
</dbReference>
<keyword evidence="2" id="KW-0812">Transmembrane</keyword>
<feature type="region of interest" description="Disordered" evidence="1">
    <location>
        <begin position="1"/>
        <end position="56"/>
    </location>
</feature>
<dbReference type="PANTHER" id="PTHR12335">
    <property type="entry name" value="TIPE PROTEIN TEMPERATURE-INDUCED PARALYTIC E"/>
    <property type="match status" value="1"/>
</dbReference>
<keyword evidence="2" id="KW-1133">Transmembrane helix</keyword>
<dbReference type="GO" id="GO:0017080">
    <property type="term" value="F:sodium channel regulator activity"/>
    <property type="evidence" value="ECO:0007669"/>
    <property type="project" value="EnsemblMetazoa"/>
</dbReference>
<dbReference type="GO" id="GO:0002028">
    <property type="term" value="P:regulation of sodium ion transport"/>
    <property type="evidence" value="ECO:0007669"/>
    <property type="project" value="EnsemblMetazoa"/>
</dbReference>
<protein>
    <submittedName>
        <fullName evidence="3">GL12733</fullName>
    </submittedName>
</protein>
<organism evidence="4">
    <name type="scientific">Drosophila persimilis</name>
    <name type="common">Fruit fly</name>
    <dbReference type="NCBI Taxonomy" id="7234"/>
    <lineage>
        <taxon>Eukaryota</taxon>
        <taxon>Metazoa</taxon>
        <taxon>Ecdysozoa</taxon>
        <taxon>Arthropoda</taxon>
        <taxon>Hexapoda</taxon>
        <taxon>Insecta</taxon>
        <taxon>Pterygota</taxon>
        <taxon>Neoptera</taxon>
        <taxon>Endopterygota</taxon>
        <taxon>Diptera</taxon>
        <taxon>Brachycera</taxon>
        <taxon>Muscomorpha</taxon>
        <taxon>Ephydroidea</taxon>
        <taxon>Drosophilidae</taxon>
        <taxon>Drosophila</taxon>
        <taxon>Sophophora</taxon>
    </lineage>
</organism>
<sequence length="151" mass="16210">MKKSSTLTTTTSMPTSPTLSAQTLSASKISLNSSSSRSGSVAGSIRSSCQSPVRPGRGCVDAIKAKREEIEIDTLLEKAKFYTSVCLGTTAILSVFTFLFLIPFCDPAISTIIADYDPVPVTCIVIDHIYAEGIQELQLELLSRGLHLITH</sequence>
<evidence type="ECO:0000256" key="2">
    <source>
        <dbReference type="SAM" id="Phobius"/>
    </source>
</evidence>
<proteinExistence type="predicted"/>
<accession>B4H7W1</accession>
<evidence type="ECO:0000313" key="4">
    <source>
        <dbReference type="Proteomes" id="UP000008744"/>
    </source>
</evidence>
<dbReference type="OrthoDB" id="8175770at2759"/>
<keyword evidence="2" id="KW-0472">Membrane</keyword>
<dbReference type="EMBL" id="CH479219">
    <property type="protein sequence ID" value="EDW34751.1"/>
    <property type="molecule type" value="Genomic_DNA"/>
</dbReference>
<feature type="transmembrane region" description="Helical" evidence="2">
    <location>
        <begin position="81"/>
        <end position="102"/>
    </location>
</feature>